<feature type="domain" description="Spore germination protein N-terminal" evidence="9">
    <location>
        <begin position="24"/>
        <end position="187"/>
    </location>
</feature>
<dbReference type="PROSITE" id="PS51257">
    <property type="entry name" value="PROKAR_LIPOPROTEIN"/>
    <property type="match status" value="1"/>
</dbReference>
<dbReference type="InterPro" id="IPR008844">
    <property type="entry name" value="Spore_GerAC-like"/>
</dbReference>
<keyword evidence="6" id="KW-0564">Palmitate</keyword>
<dbReference type="InterPro" id="IPR057336">
    <property type="entry name" value="GerAC_N"/>
</dbReference>
<dbReference type="NCBIfam" id="TIGR02887">
    <property type="entry name" value="spore_ger_x_C"/>
    <property type="match status" value="1"/>
</dbReference>
<evidence type="ECO:0000256" key="6">
    <source>
        <dbReference type="ARBA" id="ARBA00023139"/>
    </source>
</evidence>
<accession>A0ABU3X5R5</accession>
<dbReference type="Proteomes" id="UP001287282">
    <property type="component" value="Unassembled WGS sequence"/>
</dbReference>
<reference evidence="10 11" key="1">
    <citation type="submission" date="2023-10" db="EMBL/GenBank/DDBJ databases">
        <title>Screening of Alkalihalobacillus lindianensis BZ-TG-R113 and Its Alleviation of Salt Stress on Rapeseed Growth.</title>
        <authorList>
            <person name="Zhao B."/>
            <person name="Guo T."/>
        </authorList>
    </citation>
    <scope>NUCLEOTIDE SEQUENCE [LARGE SCALE GENOMIC DNA]</scope>
    <source>
        <strain evidence="10 11">BZ-TG-R113</strain>
    </source>
</reference>
<evidence type="ECO:0000259" key="8">
    <source>
        <dbReference type="Pfam" id="PF05504"/>
    </source>
</evidence>
<dbReference type="InterPro" id="IPR046953">
    <property type="entry name" value="Spore_GerAC-like_C"/>
</dbReference>
<comment type="subcellular location">
    <subcellularLocation>
        <location evidence="1">Membrane</location>
        <topology evidence="1">Lipid-anchor</topology>
    </subcellularLocation>
</comment>
<gene>
    <name evidence="10" type="ORF">RYX56_02405</name>
</gene>
<name>A0ABU3X5R5_9BACI</name>
<evidence type="ECO:0000313" key="11">
    <source>
        <dbReference type="Proteomes" id="UP001287282"/>
    </source>
</evidence>
<comment type="caution">
    <text evidence="10">The sequence shown here is derived from an EMBL/GenBank/DDBJ whole genome shotgun (WGS) entry which is preliminary data.</text>
</comment>
<feature type="domain" description="Spore germination GerAC-like C-terminal" evidence="8">
    <location>
        <begin position="196"/>
        <end position="355"/>
    </location>
</feature>
<dbReference type="Pfam" id="PF25198">
    <property type="entry name" value="Spore_GerAC_N"/>
    <property type="match status" value="1"/>
</dbReference>
<evidence type="ECO:0000256" key="5">
    <source>
        <dbReference type="ARBA" id="ARBA00023136"/>
    </source>
</evidence>
<proteinExistence type="inferred from homology"/>
<dbReference type="RefSeq" id="WP_317120537.1">
    <property type="nucleotide sequence ID" value="NZ_JAWJBA010000001.1"/>
</dbReference>
<evidence type="ECO:0000259" key="9">
    <source>
        <dbReference type="Pfam" id="PF25198"/>
    </source>
</evidence>
<comment type="similarity">
    <text evidence="2">Belongs to the GerABKC lipoprotein family.</text>
</comment>
<keyword evidence="5" id="KW-0472">Membrane</keyword>
<keyword evidence="3" id="KW-0309">Germination</keyword>
<keyword evidence="7" id="KW-0449">Lipoprotein</keyword>
<keyword evidence="11" id="KW-1185">Reference proteome</keyword>
<keyword evidence="4" id="KW-0732">Signal</keyword>
<dbReference type="PANTHER" id="PTHR35789:SF1">
    <property type="entry name" value="SPORE GERMINATION PROTEIN B3"/>
    <property type="match status" value="1"/>
</dbReference>
<organism evidence="10 11">
    <name type="scientific">Alkalihalophilus lindianensis</name>
    <dbReference type="NCBI Taxonomy" id="1630542"/>
    <lineage>
        <taxon>Bacteria</taxon>
        <taxon>Bacillati</taxon>
        <taxon>Bacillota</taxon>
        <taxon>Bacilli</taxon>
        <taxon>Bacillales</taxon>
        <taxon>Bacillaceae</taxon>
        <taxon>Alkalihalophilus</taxon>
    </lineage>
</organism>
<sequence>MKKEFMIYIISLLFLSGCVQTLVLDEIQLIHSIGYDYYDEERIEATVSVPVYTVETAIESEVISAIAQTSRDARLELNAQASRPLHSGKINSILFNEELAEKTGIMPILDTFSRDATIGMRNYVILTSGSTKEMLSNSYPLEMEVATYIEQLIEQNMDRQNIPKSNFHLFMKYYYEEGRDPFIPYIKQDEQHVQADGVALFKGDRYVHRLDLSDAFVMKILLEPFKHGTYEIKLKEKDEFAVLRNIDSQTKFTIEKGTNKPAIDLLIKFKGKVNEYSGEQIDPKKLEEIKQTLTKKLEADANRLIALFQEKEIDPIGIGSRVKAKNYHFDLKEWVDFYPNATINVKAQVEITETGVRE</sequence>
<dbReference type="Pfam" id="PF05504">
    <property type="entry name" value="Spore_GerAC"/>
    <property type="match status" value="1"/>
</dbReference>
<evidence type="ECO:0000256" key="3">
    <source>
        <dbReference type="ARBA" id="ARBA00022544"/>
    </source>
</evidence>
<dbReference type="PANTHER" id="PTHR35789">
    <property type="entry name" value="SPORE GERMINATION PROTEIN B3"/>
    <property type="match status" value="1"/>
</dbReference>
<evidence type="ECO:0000256" key="4">
    <source>
        <dbReference type="ARBA" id="ARBA00022729"/>
    </source>
</evidence>
<evidence type="ECO:0000313" key="10">
    <source>
        <dbReference type="EMBL" id="MDV2683217.1"/>
    </source>
</evidence>
<dbReference type="InterPro" id="IPR038501">
    <property type="entry name" value="Spore_GerAC_C_sf"/>
</dbReference>
<dbReference type="Gene3D" id="3.30.300.210">
    <property type="entry name" value="Nutrient germinant receptor protein C, domain 3"/>
    <property type="match status" value="1"/>
</dbReference>
<evidence type="ECO:0000256" key="1">
    <source>
        <dbReference type="ARBA" id="ARBA00004635"/>
    </source>
</evidence>
<dbReference type="EMBL" id="JAWJBA010000001">
    <property type="protein sequence ID" value="MDV2683217.1"/>
    <property type="molecule type" value="Genomic_DNA"/>
</dbReference>
<evidence type="ECO:0000256" key="2">
    <source>
        <dbReference type="ARBA" id="ARBA00007886"/>
    </source>
</evidence>
<evidence type="ECO:0000256" key="7">
    <source>
        <dbReference type="ARBA" id="ARBA00023288"/>
    </source>
</evidence>
<protein>
    <submittedName>
        <fullName evidence="10">Ger(X)C family spore germination protein</fullName>
    </submittedName>
</protein>